<reference evidence="7 8" key="1">
    <citation type="submission" date="2013-03" db="EMBL/GenBank/DDBJ databases">
        <title>The Genome Sequence of Capronia epimyces CBS 606.96.</title>
        <authorList>
            <consortium name="The Broad Institute Genomics Platform"/>
            <person name="Cuomo C."/>
            <person name="de Hoog S."/>
            <person name="Gorbushina A."/>
            <person name="Walker B."/>
            <person name="Young S.K."/>
            <person name="Zeng Q."/>
            <person name="Gargeya S."/>
            <person name="Fitzgerald M."/>
            <person name="Haas B."/>
            <person name="Abouelleil A."/>
            <person name="Allen A.W."/>
            <person name="Alvarado L."/>
            <person name="Arachchi H.M."/>
            <person name="Berlin A.M."/>
            <person name="Chapman S.B."/>
            <person name="Gainer-Dewar J."/>
            <person name="Goldberg J."/>
            <person name="Griggs A."/>
            <person name="Gujja S."/>
            <person name="Hansen M."/>
            <person name="Howarth C."/>
            <person name="Imamovic A."/>
            <person name="Ireland A."/>
            <person name="Larimer J."/>
            <person name="McCowan C."/>
            <person name="Murphy C."/>
            <person name="Pearson M."/>
            <person name="Poon T.W."/>
            <person name="Priest M."/>
            <person name="Roberts A."/>
            <person name="Saif S."/>
            <person name="Shea T."/>
            <person name="Sisk P."/>
            <person name="Sykes S."/>
            <person name="Wortman J."/>
            <person name="Nusbaum C."/>
            <person name="Birren B."/>
        </authorList>
    </citation>
    <scope>NUCLEOTIDE SEQUENCE [LARGE SCALE GENOMIC DNA]</scope>
    <source>
        <strain evidence="7 8">CBS 606.96</strain>
    </source>
</reference>
<gene>
    <name evidence="7" type="ORF">A1O3_00652</name>
</gene>
<keyword evidence="4" id="KW-0464">Manganese</keyword>
<evidence type="ECO:0000256" key="3">
    <source>
        <dbReference type="ARBA" id="ARBA00022801"/>
    </source>
</evidence>
<dbReference type="InterPro" id="IPR038222">
    <property type="entry name" value="DHHA2_dom_sf"/>
</dbReference>
<evidence type="ECO:0000256" key="4">
    <source>
        <dbReference type="ARBA" id="ARBA00023211"/>
    </source>
</evidence>
<dbReference type="RefSeq" id="XP_007728992.1">
    <property type="nucleotide sequence ID" value="XM_007730802.1"/>
</dbReference>
<evidence type="ECO:0000313" key="7">
    <source>
        <dbReference type="EMBL" id="EXJ92102.1"/>
    </source>
</evidence>
<dbReference type="SMART" id="SM01131">
    <property type="entry name" value="DHHA2"/>
    <property type="match status" value="1"/>
</dbReference>
<dbReference type="SUPFAM" id="SSF64182">
    <property type="entry name" value="DHH phosphoesterases"/>
    <property type="match status" value="1"/>
</dbReference>
<comment type="caution">
    <text evidence="7">The sequence shown here is derived from an EMBL/GenBank/DDBJ whole genome shotgun (WGS) entry which is preliminary data.</text>
</comment>
<dbReference type="Proteomes" id="UP000019478">
    <property type="component" value="Unassembled WGS sequence"/>
</dbReference>
<dbReference type="HOGENOM" id="CLU_019358_1_0_1"/>
<organism evidence="7 8">
    <name type="scientific">Capronia epimyces CBS 606.96</name>
    <dbReference type="NCBI Taxonomy" id="1182542"/>
    <lineage>
        <taxon>Eukaryota</taxon>
        <taxon>Fungi</taxon>
        <taxon>Dikarya</taxon>
        <taxon>Ascomycota</taxon>
        <taxon>Pezizomycotina</taxon>
        <taxon>Eurotiomycetes</taxon>
        <taxon>Chaetothyriomycetidae</taxon>
        <taxon>Chaetothyriales</taxon>
        <taxon>Herpotrichiellaceae</taxon>
        <taxon>Capronia</taxon>
    </lineage>
</organism>
<dbReference type="AlphaFoldDB" id="W9YGS6"/>
<evidence type="ECO:0000256" key="1">
    <source>
        <dbReference type="ARBA" id="ARBA00001936"/>
    </source>
</evidence>
<dbReference type="PANTHER" id="PTHR12112:SF39">
    <property type="entry name" value="EG:152A3.5 PROTEIN (FBGN0003116_PN PROTEIN)"/>
    <property type="match status" value="1"/>
</dbReference>
<dbReference type="Gene3D" id="3.90.1640.10">
    <property type="entry name" value="inorganic pyrophosphatase (n-terminal core)"/>
    <property type="match status" value="1"/>
</dbReference>
<dbReference type="GO" id="GO:0004309">
    <property type="term" value="F:exopolyphosphatase activity"/>
    <property type="evidence" value="ECO:0007669"/>
    <property type="project" value="TreeGrafter"/>
</dbReference>
<proteinExistence type="predicted"/>
<feature type="domain" description="DHHA2" evidence="6">
    <location>
        <begin position="399"/>
        <end position="579"/>
    </location>
</feature>
<evidence type="ECO:0000256" key="5">
    <source>
        <dbReference type="SAM" id="MobiDB-lite"/>
    </source>
</evidence>
<protein>
    <recommendedName>
        <fullName evidence="6">DHHA2 domain-containing protein</fullName>
    </recommendedName>
</protein>
<dbReference type="GO" id="GO:0005737">
    <property type="term" value="C:cytoplasm"/>
    <property type="evidence" value="ECO:0007669"/>
    <property type="project" value="InterPro"/>
</dbReference>
<keyword evidence="2" id="KW-0479">Metal-binding</keyword>
<feature type="compositionally biased region" description="Polar residues" evidence="5">
    <location>
        <begin position="363"/>
        <end position="378"/>
    </location>
</feature>
<dbReference type="InterPro" id="IPR038763">
    <property type="entry name" value="DHH_sf"/>
</dbReference>
<dbReference type="Pfam" id="PF01368">
    <property type="entry name" value="DHH"/>
    <property type="match status" value="1"/>
</dbReference>
<dbReference type="GeneID" id="19164792"/>
<dbReference type="GO" id="GO:0046872">
    <property type="term" value="F:metal ion binding"/>
    <property type="evidence" value="ECO:0007669"/>
    <property type="project" value="UniProtKB-KW"/>
</dbReference>
<sequence length="582" mass="62937">MDSGIDSDADADADMPSLSTYLSHVRRLVFRPKRASSTGGTNASGSGNEQLILVMGNPSADLDSFVSAVVLSYFYNFHSNSRIAHSTGSSSAPPGNEHGTKTTERYVPVLNLPSVKAHELWRLRPEFGVAMRCALGESASEVRNESERDACTQGKGAVIDKVTQLEDLITIADVKSDPESIFHSLFSDSDKARELRASEQRPVEDSSNITPTTTGDPLPLFLVDHNAPSIPGLSDESIHSRFTVVGCIDHHADEGYVAQDASPRIITTGIGSCTSLVVKHLIDRGMWPRPCMKGGHDRDSSSGGSGNPSTTMHGAGSSIQEISRLALAPILIDTSNLKGKGDKCSDIDREAVAFLESGLTPARRNSTTNAKAESSSDSGVHPPASSDNAYTAWDRDAFYHAIANTKANSLNLLTMQETFDRDYKVWREPVESISSPESSTASTSEPEQVGVNIGMSSLVKPLSWLVKHAGGVDKFVQEVQAFATAQDRNLGVFGMLTRAGQGKEVVVLVLDESLNRLRLIPQFQETAGELKLNDWNEDAALMDAFDKSLSCRNGRCKIWWMGDTSKSRKQVGPLLREAVRNV</sequence>
<dbReference type="Gene3D" id="3.10.310.20">
    <property type="entry name" value="DHHA2 domain"/>
    <property type="match status" value="1"/>
</dbReference>
<evidence type="ECO:0000313" key="8">
    <source>
        <dbReference type="Proteomes" id="UP000019478"/>
    </source>
</evidence>
<accession>W9YGS6</accession>
<dbReference type="eggNOG" id="KOG4129">
    <property type="taxonomic scope" value="Eukaryota"/>
</dbReference>
<feature type="region of interest" description="Disordered" evidence="5">
    <location>
        <begin position="197"/>
        <end position="216"/>
    </location>
</feature>
<feature type="region of interest" description="Disordered" evidence="5">
    <location>
        <begin position="363"/>
        <end position="387"/>
    </location>
</feature>
<keyword evidence="3" id="KW-0378">Hydrolase</keyword>
<dbReference type="Pfam" id="PF02833">
    <property type="entry name" value="DHHA2"/>
    <property type="match status" value="1"/>
</dbReference>
<dbReference type="STRING" id="1182542.W9YGS6"/>
<feature type="compositionally biased region" description="Polar residues" evidence="5">
    <location>
        <begin position="205"/>
        <end position="215"/>
    </location>
</feature>
<dbReference type="InterPro" id="IPR001667">
    <property type="entry name" value="DDH_dom"/>
</dbReference>
<evidence type="ECO:0000256" key="2">
    <source>
        <dbReference type="ARBA" id="ARBA00022723"/>
    </source>
</evidence>
<name>W9YGS6_9EURO</name>
<dbReference type="InterPro" id="IPR004097">
    <property type="entry name" value="DHHA2"/>
</dbReference>
<dbReference type="EMBL" id="AMGY01000001">
    <property type="protein sequence ID" value="EXJ92102.1"/>
    <property type="molecule type" value="Genomic_DNA"/>
</dbReference>
<dbReference type="OrthoDB" id="374045at2759"/>
<comment type="cofactor">
    <cofactor evidence="1">
        <name>Mn(2+)</name>
        <dbReference type="ChEBI" id="CHEBI:29035"/>
    </cofactor>
</comment>
<keyword evidence="8" id="KW-1185">Reference proteome</keyword>
<dbReference type="PANTHER" id="PTHR12112">
    <property type="entry name" value="BNIP - RELATED"/>
    <property type="match status" value="1"/>
</dbReference>
<feature type="region of interest" description="Disordered" evidence="5">
    <location>
        <begin position="289"/>
        <end position="318"/>
    </location>
</feature>
<evidence type="ECO:0000259" key="6">
    <source>
        <dbReference type="SMART" id="SM01131"/>
    </source>
</evidence>